<accession>A0A6N6VSM8</accession>
<evidence type="ECO:0000313" key="1">
    <source>
        <dbReference type="EMBL" id="KAB8039132.1"/>
    </source>
</evidence>
<dbReference type="RefSeq" id="WP_153420531.1">
    <property type="nucleotide sequence ID" value="NZ_WFLM01000003.1"/>
</dbReference>
<comment type="caution">
    <text evidence="1">The sequence shown here is derived from an EMBL/GenBank/DDBJ whole genome shotgun (WGS) entry which is preliminary data.</text>
</comment>
<reference evidence="1 2" key="1">
    <citation type="submission" date="2019-10" db="EMBL/GenBank/DDBJ databases">
        <title>New species of Slilvanegrellaceae.</title>
        <authorList>
            <person name="Pitt A."/>
            <person name="Hahn M.W."/>
        </authorList>
    </citation>
    <scope>NUCLEOTIDE SEQUENCE [LARGE SCALE GENOMIC DNA]</scope>
    <source>
        <strain evidence="1 2">SP-Ram-0.45-NSY-1</strain>
    </source>
</reference>
<keyword evidence="2" id="KW-1185">Reference proteome</keyword>
<gene>
    <name evidence="1" type="ORF">GCL60_09765</name>
</gene>
<name>A0A6N6VSM8_9BACT</name>
<dbReference type="Proteomes" id="UP000437748">
    <property type="component" value="Unassembled WGS sequence"/>
</dbReference>
<evidence type="ECO:0008006" key="3">
    <source>
        <dbReference type="Google" id="ProtNLM"/>
    </source>
</evidence>
<evidence type="ECO:0000313" key="2">
    <source>
        <dbReference type="Proteomes" id="UP000437748"/>
    </source>
</evidence>
<organism evidence="1 2">
    <name type="scientific">Silvanigrella paludirubra</name>
    <dbReference type="NCBI Taxonomy" id="2499159"/>
    <lineage>
        <taxon>Bacteria</taxon>
        <taxon>Pseudomonadati</taxon>
        <taxon>Bdellovibrionota</taxon>
        <taxon>Oligoflexia</taxon>
        <taxon>Silvanigrellales</taxon>
        <taxon>Silvanigrellaceae</taxon>
        <taxon>Silvanigrella</taxon>
    </lineage>
</organism>
<dbReference type="EMBL" id="WFLM01000003">
    <property type="protein sequence ID" value="KAB8039132.1"/>
    <property type="molecule type" value="Genomic_DNA"/>
</dbReference>
<protein>
    <recommendedName>
        <fullName evidence="3">HTH cro/C1-type domain-containing protein</fullName>
    </recommendedName>
</protein>
<sequence length="226" mass="26985">MKKLENFGDRVKYLRNLIKRSRKYLEEKYNFPEITQKKLEYNERNISQNYILKIINIYLKENLFVTENWLLTGNGKYPYFINNFNESKILQIKNNENQSDHIIKFNKFIGELEEITKECYPNSLVARTFKKDMEPIIFPGDYCIGWPILEKIPDNLIGEPCIVKIKKCNTLKIKIIKNIINDIDIQKINLSVSNIEHSDDESFIFNAEFEFISPIMCIIRKQKHEY</sequence>
<dbReference type="OrthoDB" id="5659783at2"/>
<dbReference type="AlphaFoldDB" id="A0A6N6VSM8"/>
<proteinExistence type="predicted"/>